<dbReference type="EMBL" id="CP001816">
    <property type="protein sequence ID" value="ACZ12138.1"/>
    <property type="molecule type" value="Genomic_DNA"/>
</dbReference>
<dbReference type="RefSeq" id="WP_012856896.1">
    <property type="nucleotide sequence ID" value="NC_013512.1"/>
</dbReference>
<organism evidence="1 2">
    <name type="scientific">Sulfurospirillum deleyianum (strain ATCC 51133 / DSM 6946 / 5175)</name>
    <dbReference type="NCBI Taxonomy" id="525898"/>
    <lineage>
        <taxon>Bacteria</taxon>
        <taxon>Pseudomonadati</taxon>
        <taxon>Campylobacterota</taxon>
        <taxon>Epsilonproteobacteria</taxon>
        <taxon>Campylobacterales</taxon>
        <taxon>Sulfurospirillaceae</taxon>
        <taxon>Sulfurospirillum</taxon>
    </lineage>
</organism>
<dbReference type="Proteomes" id="UP000002222">
    <property type="component" value="Chromosome"/>
</dbReference>
<reference evidence="2" key="1">
    <citation type="submission" date="2009-11" db="EMBL/GenBank/DDBJ databases">
        <title>The complete genome of Sulfurospirillum deleyianum DSM 6946.</title>
        <authorList>
            <consortium name="US DOE Joint Genome Institute (JGI-PGF)"/>
            <person name="Lucas S."/>
            <person name="Copeland A."/>
            <person name="Lapidus A."/>
            <person name="Glavina del Rio T."/>
            <person name="Dalin E."/>
            <person name="Tice H."/>
            <person name="Bruce D."/>
            <person name="Goodwin L."/>
            <person name="Pitluck S."/>
            <person name="Kyrpides N."/>
            <person name="Mavromatis K."/>
            <person name="Ivanova N."/>
            <person name="Ovchinnikova G."/>
            <person name="Munk A.C."/>
            <person name="Lu M."/>
            <person name="Brettin T."/>
            <person name="Detter J.C."/>
            <person name="Han C."/>
            <person name="Tapia R."/>
            <person name="Larimer F."/>
            <person name="Land M."/>
            <person name="Hauser L."/>
            <person name="Markowitz V."/>
            <person name="Cheng J.F."/>
            <person name="Hugenholtz P."/>
            <person name="Woyke T."/>
            <person name="Wu D."/>
            <person name="Aumann P."/>
            <person name="Schneider S."/>
            <person name="Lang E."/>
            <person name="Spring S."/>
            <person name="Klenk H.P."/>
            <person name="Eisen J.A."/>
        </authorList>
    </citation>
    <scope>NUCLEOTIDE SEQUENCE [LARGE SCALE GENOMIC DNA]</scope>
    <source>
        <strain evidence="2">ATCC 51133 / DSM 6946 / 5175</strain>
    </source>
</reference>
<proteinExistence type="predicted"/>
<dbReference type="KEGG" id="sdl:Sdel_1115"/>
<dbReference type="OrthoDB" id="9969497at2"/>
<sequence length="119" mass="13198">MRYNEQGKVLASWYQGESLDEYLNAMFGYYEAENKASISPVDKDATYEEVDKTVSVPAPTAIAYRSTFETILAKFGLDLSDASFDEIIKGDYYAVLKRHGLVDNSASNNVSYQSLGGVI</sequence>
<protein>
    <submittedName>
        <fullName evidence="1">Uncharacterized protein</fullName>
    </submittedName>
</protein>
<dbReference type="STRING" id="525898.Sdel_1115"/>
<dbReference type="AlphaFoldDB" id="D1B218"/>
<name>D1B218_SULD5</name>
<accession>D1B218</accession>
<evidence type="ECO:0000313" key="2">
    <source>
        <dbReference type="Proteomes" id="UP000002222"/>
    </source>
</evidence>
<keyword evidence="2" id="KW-1185">Reference proteome</keyword>
<reference evidence="1 2" key="2">
    <citation type="journal article" date="2010" name="Stand. Genomic Sci.">
        <title>Complete genome sequence of Sulfurospirillum deleyianum type strain (5175).</title>
        <authorList>
            <person name="Sikorski J."/>
            <person name="Lapidus A."/>
            <person name="Copeland A."/>
            <person name="Glavina Del Rio T."/>
            <person name="Nolan M."/>
            <person name="Lucas S."/>
            <person name="Chen F."/>
            <person name="Tice H."/>
            <person name="Cheng J.F."/>
            <person name="Saunders E."/>
            <person name="Bruce D."/>
            <person name="Goodwin L."/>
            <person name="Pitluck S."/>
            <person name="Ovchinnikova G."/>
            <person name="Pati A."/>
            <person name="Ivanova N."/>
            <person name="Mavromatis K."/>
            <person name="Chen A."/>
            <person name="Palaniappan K."/>
            <person name="Chain P."/>
            <person name="Land M."/>
            <person name="Hauser L."/>
            <person name="Chang Y.J."/>
            <person name="Jeffries C.D."/>
            <person name="Brettin T."/>
            <person name="Detter J.C."/>
            <person name="Han C."/>
            <person name="Rohde M."/>
            <person name="Lang E."/>
            <person name="Spring S."/>
            <person name="Goker M."/>
            <person name="Bristow J."/>
            <person name="Eisen J.A."/>
            <person name="Markowitz V."/>
            <person name="Hugenholtz P."/>
            <person name="Kyrpides N.C."/>
            <person name="Klenk H.P."/>
        </authorList>
    </citation>
    <scope>NUCLEOTIDE SEQUENCE [LARGE SCALE GENOMIC DNA]</scope>
    <source>
        <strain evidence="2">ATCC 51133 / DSM 6946 / 5175</strain>
    </source>
</reference>
<evidence type="ECO:0000313" key="1">
    <source>
        <dbReference type="EMBL" id="ACZ12138.1"/>
    </source>
</evidence>
<gene>
    <name evidence="1" type="ordered locus">Sdel_1115</name>
</gene>
<dbReference type="HOGENOM" id="CLU_2060212_0_0_7"/>